<dbReference type="AlphaFoldDB" id="A0AAV9UDY4"/>
<proteinExistence type="predicted"/>
<evidence type="ECO:0000313" key="1">
    <source>
        <dbReference type="EMBL" id="KAK6338496.1"/>
    </source>
</evidence>
<gene>
    <name evidence="1" type="ORF">TWF730_002559</name>
</gene>
<organism evidence="1 2">
    <name type="scientific">Orbilia blumenaviensis</name>
    <dbReference type="NCBI Taxonomy" id="1796055"/>
    <lineage>
        <taxon>Eukaryota</taxon>
        <taxon>Fungi</taxon>
        <taxon>Dikarya</taxon>
        <taxon>Ascomycota</taxon>
        <taxon>Pezizomycotina</taxon>
        <taxon>Orbiliomycetes</taxon>
        <taxon>Orbiliales</taxon>
        <taxon>Orbiliaceae</taxon>
        <taxon>Orbilia</taxon>
    </lineage>
</organism>
<accession>A0AAV9UDY4</accession>
<keyword evidence="2" id="KW-1185">Reference proteome</keyword>
<comment type="caution">
    <text evidence="1">The sequence shown here is derived from an EMBL/GenBank/DDBJ whole genome shotgun (WGS) entry which is preliminary data.</text>
</comment>
<name>A0AAV9UDY4_9PEZI</name>
<sequence length="210" mass="24246">MQQRSRDLTFIPTAEGTKAIYPSLLDASIKRGFFLVNIRSPRSETPFELWMEKCRYIRSSPKIHNDDFYRIRIPASHPFLDEPVLTGTINEPIVVVYDVIRASPNPKFDLKEYFGFDPSITIRQFVEGTVDRLRESCKQSGNLSMEQTCRVQISIRSALWRRTAGYPISSEWEDVDHDSCAVQVGLVLYPKEMLRPKCELISISKRVEVL</sequence>
<protein>
    <submittedName>
        <fullName evidence="1">Uncharacterized protein</fullName>
    </submittedName>
</protein>
<dbReference type="EMBL" id="JAVHNS010000012">
    <property type="protein sequence ID" value="KAK6338496.1"/>
    <property type="molecule type" value="Genomic_DNA"/>
</dbReference>
<reference evidence="1 2" key="1">
    <citation type="submission" date="2019-10" db="EMBL/GenBank/DDBJ databases">
        <authorList>
            <person name="Palmer J.M."/>
        </authorList>
    </citation>
    <scope>NUCLEOTIDE SEQUENCE [LARGE SCALE GENOMIC DNA]</scope>
    <source>
        <strain evidence="1 2">TWF730</strain>
    </source>
</reference>
<dbReference type="Proteomes" id="UP001373714">
    <property type="component" value="Unassembled WGS sequence"/>
</dbReference>
<evidence type="ECO:0000313" key="2">
    <source>
        <dbReference type="Proteomes" id="UP001373714"/>
    </source>
</evidence>